<accession>A0ABW2QWT2</accession>
<dbReference type="Proteomes" id="UP001596473">
    <property type="component" value="Unassembled WGS sequence"/>
</dbReference>
<dbReference type="SUPFAM" id="SSF53756">
    <property type="entry name" value="UDP-Glycosyltransferase/glycogen phosphorylase"/>
    <property type="match status" value="1"/>
</dbReference>
<dbReference type="EMBL" id="JBHTBQ010000014">
    <property type="protein sequence ID" value="MFC7419989.1"/>
    <property type="molecule type" value="Genomic_DNA"/>
</dbReference>
<evidence type="ECO:0000259" key="2">
    <source>
        <dbReference type="Pfam" id="PF13439"/>
    </source>
</evidence>
<dbReference type="Gene3D" id="3.40.50.2000">
    <property type="entry name" value="Glycogen Phosphorylase B"/>
    <property type="match status" value="2"/>
</dbReference>
<dbReference type="PANTHER" id="PTHR12526">
    <property type="entry name" value="GLYCOSYLTRANSFERASE"/>
    <property type="match status" value="1"/>
</dbReference>
<reference evidence="4" key="1">
    <citation type="journal article" date="2019" name="Int. J. Syst. Evol. Microbiol.">
        <title>The Global Catalogue of Microorganisms (GCM) 10K type strain sequencing project: providing services to taxonomists for standard genome sequencing and annotation.</title>
        <authorList>
            <consortium name="The Broad Institute Genomics Platform"/>
            <consortium name="The Broad Institute Genome Sequencing Center for Infectious Disease"/>
            <person name="Wu L."/>
            <person name="Ma J."/>
        </authorList>
    </citation>
    <scope>NUCLEOTIDE SEQUENCE [LARGE SCALE GENOMIC DNA]</scope>
    <source>
        <strain evidence="4">CCUG 62945</strain>
    </source>
</reference>
<organism evidence="3 4">
    <name type="scientific">Iodobacter arcticus</name>
    <dbReference type="NCBI Taxonomy" id="590593"/>
    <lineage>
        <taxon>Bacteria</taxon>
        <taxon>Pseudomonadati</taxon>
        <taxon>Pseudomonadota</taxon>
        <taxon>Betaproteobacteria</taxon>
        <taxon>Neisseriales</taxon>
        <taxon>Chitinibacteraceae</taxon>
        <taxon>Iodobacter</taxon>
    </lineage>
</organism>
<feature type="domain" description="Glycosyltransferase subfamily 4-like N-terminal" evidence="2">
    <location>
        <begin position="14"/>
        <end position="171"/>
    </location>
</feature>
<keyword evidence="3" id="KW-0808">Transferase</keyword>
<evidence type="ECO:0000259" key="1">
    <source>
        <dbReference type="Pfam" id="PF00534"/>
    </source>
</evidence>
<dbReference type="Pfam" id="PF00534">
    <property type="entry name" value="Glycos_transf_1"/>
    <property type="match status" value="1"/>
</dbReference>
<dbReference type="GO" id="GO:0016757">
    <property type="term" value="F:glycosyltransferase activity"/>
    <property type="evidence" value="ECO:0007669"/>
    <property type="project" value="UniProtKB-KW"/>
</dbReference>
<dbReference type="InterPro" id="IPR001296">
    <property type="entry name" value="Glyco_trans_1"/>
</dbReference>
<dbReference type="PANTHER" id="PTHR12526:SF627">
    <property type="entry name" value="D-RHAMNOSYLTRANSFERASE WBPZ"/>
    <property type="match status" value="1"/>
</dbReference>
<comment type="caution">
    <text evidence="3">The sequence shown here is derived from an EMBL/GenBank/DDBJ whole genome shotgun (WGS) entry which is preliminary data.</text>
</comment>
<sequence length="370" mass="40841">MKVLQFGKFYPPVVGGIESVMFNVTEGLNINGIKTDVLCSNTIRESTSLTAALGYQVSRSSSWGKLFSTSISPSMISMLAKSISQYDILHVHLPDPMASLAIWLVRPKCKIVIHWHNDIVKQKHLLKLYSPLQNWLLSRADAIIATSPVYMNSSVWLAPYKVKTHVIPIGIADPLPGNPIVKLNPYEGKKIVFGLGRLTFQKGFKYLVESAKFLPDDYVILIGGTGPMYAELSKIILDNKLTEKVILLGEIPHFSPDLSFFFQIADVFCLSSITKAESFGVVLLEAMAFSLPCIATNIEGSGAPWVNVDGETGFNVAIMNPEALADAIIKIVSDKLLIKDLSLNARNRYLDNFTSGKMVDLTIELYNKIV</sequence>
<keyword evidence="4" id="KW-1185">Reference proteome</keyword>
<protein>
    <submittedName>
        <fullName evidence="3">Glycosyltransferase</fullName>
        <ecNumber evidence="3">2.4.-.-</ecNumber>
    </submittedName>
</protein>
<dbReference type="InterPro" id="IPR028098">
    <property type="entry name" value="Glyco_trans_4-like_N"/>
</dbReference>
<feature type="domain" description="Glycosyl transferase family 1" evidence="1">
    <location>
        <begin position="182"/>
        <end position="348"/>
    </location>
</feature>
<dbReference type="EC" id="2.4.-.-" evidence="3"/>
<keyword evidence="3" id="KW-0328">Glycosyltransferase</keyword>
<dbReference type="RefSeq" id="WP_380187629.1">
    <property type="nucleotide sequence ID" value="NZ_JBHTBQ010000014.1"/>
</dbReference>
<evidence type="ECO:0000313" key="3">
    <source>
        <dbReference type="EMBL" id="MFC7419989.1"/>
    </source>
</evidence>
<gene>
    <name evidence="3" type="ORF">ACFQNF_08830</name>
</gene>
<dbReference type="Pfam" id="PF13439">
    <property type="entry name" value="Glyco_transf_4"/>
    <property type="match status" value="1"/>
</dbReference>
<name>A0ABW2QWT2_9NEIS</name>
<evidence type="ECO:0000313" key="4">
    <source>
        <dbReference type="Proteomes" id="UP001596473"/>
    </source>
</evidence>
<proteinExistence type="predicted"/>